<proteinExistence type="predicted"/>
<gene>
    <name evidence="1" type="ORF">Sjap_018254</name>
</gene>
<dbReference type="Proteomes" id="UP001417504">
    <property type="component" value="Unassembled WGS sequence"/>
</dbReference>
<keyword evidence="2" id="KW-1185">Reference proteome</keyword>
<evidence type="ECO:0000313" key="2">
    <source>
        <dbReference type="Proteomes" id="UP001417504"/>
    </source>
</evidence>
<protein>
    <submittedName>
        <fullName evidence="1">Uncharacterized protein</fullName>
    </submittedName>
</protein>
<dbReference type="EMBL" id="JBBNAE010000007">
    <property type="protein sequence ID" value="KAK9110194.1"/>
    <property type="molecule type" value="Genomic_DNA"/>
</dbReference>
<organism evidence="1 2">
    <name type="scientific">Stephania japonica</name>
    <dbReference type="NCBI Taxonomy" id="461633"/>
    <lineage>
        <taxon>Eukaryota</taxon>
        <taxon>Viridiplantae</taxon>
        <taxon>Streptophyta</taxon>
        <taxon>Embryophyta</taxon>
        <taxon>Tracheophyta</taxon>
        <taxon>Spermatophyta</taxon>
        <taxon>Magnoliopsida</taxon>
        <taxon>Ranunculales</taxon>
        <taxon>Menispermaceae</taxon>
        <taxon>Menispermoideae</taxon>
        <taxon>Cissampelideae</taxon>
        <taxon>Stephania</taxon>
    </lineage>
</organism>
<evidence type="ECO:0000313" key="1">
    <source>
        <dbReference type="EMBL" id="KAK9110194.1"/>
    </source>
</evidence>
<accession>A0AAP0I7N7</accession>
<name>A0AAP0I7N7_9MAGN</name>
<dbReference type="AlphaFoldDB" id="A0AAP0I7N7"/>
<sequence length="122" mass="13720">MASSKYCANRSARSYGRVFSQVGVVLTRAEGEKTSQNLTIKPLTESLSKARQGVYCMTVQSNIDLWSDGYVKSARFLKLNLRAFANIPLGSPDSPRLITSRRIVIRLRDTGLYFELRESSPR</sequence>
<reference evidence="1 2" key="1">
    <citation type="submission" date="2024-01" db="EMBL/GenBank/DDBJ databases">
        <title>Genome assemblies of Stephania.</title>
        <authorList>
            <person name="Yang L."/>
        </authorList>
    </citation>
    <scope>NUCLEOTIDE SEQUENCE [LARGE SCALE GENOMIC DNA]</scope>
    <source>
        <strain evidence="1">QJT</strain>
        <tissue evidence="1">Leaf</tissue>
    </source>
</reference>
<comment type="caution">
    <text evidence="1">The sequence shown here is derived from an EMBL/GenBank/DDBJ whole genome shotgun (WGS) entry which is preliminary data.</text>
</comment>